<evidence type="ECO:0000256" key="3">
    <source>
        <dbReference type="ARBA" id="ARBA00023002"/>
    </source>
</evidence>
<dbReference type="PANTHER" id="PTHR43150:SF2">
    <property type="entry name" value="HYPERKINETIC, ISOFORM M"/>
    <property type="match status" value="1"/>
</dbReference>
<dbReference type="Gene3D" id="3.20.20.100">
    <property type="entry name" value="NADP-dependent oxidoreductase domain"/>
    <property type="match status" value="1"/>
</dbReference>
<evidence type="ECO:0000256" key="1">
    <source>
        <dbReference type="ARBA" id="ARBA00006515"/>
    </source>
</evidence>
<organism evidence="5 6">
    <name type="scientific">Pythium oligandrum</name>
    <name type="common">Mycoparasitic fungus</name>
    <dbReference type="NCBI Taxonomy" id="41045"/>
    <lineage>
        <taxon>Eukaryota</taxon>
        <taxon>Sar</taxon>
        <taxon>Stramenopiles</taxon>
        <taxon>Oomycota</taxon>
        <taxon>Peronosporomycetes</taxon>
        <taxon>Pythiales</taxon>
        <taxon>Pythiaceae</taxon>
        <taxon>Pythium</taxon>
    </lineage>
</organism>
<comment type="caution">
    <text evidence="5">The sequence shown here is derived from an EMBL/GenBank/DDBJ whole genome shotgun (WGS) entry which is preliminary data.</text>
</comment>
<feature type="domain" description="NADP-dependent oxidoreductase" evidence="4">
    <location>
        <begin position="17"/>
        <end position="320"/>
    </location>
</feature>
<evidence type="ECO:0000259" key="4">
    <source>
        <dbReference type="Pfam" id="PF00248"/>
    </source>
</evidence>
<reference evidence="5" key="1">
    <citation type="submission" date="2019-03" db="EMBL/GenBank/DDBJ databases">
        <title>Long read genome sequence of the mycoparasitic Pythium oligandrum ATCC 38472 isolated from sugarbeet rhizosphere.</title>
        <authorList>
            <person name="Gaulin E."/>
        </authorList>
    </citation>
    <scope>NUCLEOTIDE SEQUENCE</scope>
    <source>
        <strain evidence="5">ATCC 38472_TT</strain>
    </source>
</reference>
<dbReference type="OrthoDB" id="2310150at2759"/>
<dbReference type="Pfam" id="PF00248">
    <property type="entry name" value="Aldo_ket_red"/>
    <property type="match status" value="1"/>
</dbReference>
<evidence type="ECO:0000313" key="6">
    <source>
        <dbReference type="Proteomes" id="UP000794436"/>
    </source>
</evidence>
<keyword evidence="6" id="KW-1185">Reference proteome</keyword>
<dbReference type="InterPro" id="IPR023210">
    <property type="entry name" value="NADP_OxRdtase_dom"/>
</dbReference>
<keyword evidence="3" id="KW-0560">Oxidoreductase</keyword>
<dbReference type="PRINTS" id="PR01577">
    <property type="entry name" value="KCNABCHANNEL"/>
</dbReference>
<sequence length="342" mass="38399">MKYRFLGDSGLLVSQFGIGCFPFTDTPALSTVHKAYEILSKAYDHGVNFWDTAEIYGHGANEVLIGQVFRRGVGDKRWSREDLVITTKLFPGTKNGPNAAGLSRKHLVEGIKASLKRLELEYVDVLICHRPEPFTPIEETVRAMNFIIDQGWAFYWGTSEWLATEILEACEIADRLGLIRPICEQVQYNLLERSKVESDFLPLYKKYKMGLTTWSPLKYGLLTGKYANGIPEGSRLSSDHHAAVVAPIFEQRVRQVEKLRPIAEELGCSIAQLALAWVTSNTNVSTMLLGATSLRQLEENVDALAIVPKLTEEVKAQIDMAIPRELKLATHDGFVALRKQYL</sequence>
<gene>
    <name evidence="5" type="ORF">Poli38472_007027</name>
</gene>
<accession>A0A8K1C974</accession>
<evidence type="ECO:0000313" key="5">
    <source>
        <dbReference type="EMBL" id="TMW58882.1"/>
    </source>
</evidence>
<dbReference type="InterPro" id="IPR036812">
    <property type="entry name" value="NAD(P)_OxRdtase_dom_sf"/>
</dbReference>
<proteinExistence type="inferred from homology"/>
<dbReference type="PANTHER" id="PTHR43150">
    <property type="entry name" value="HYPERKINETIC, ISOFORM M"/>
    <property type="match status" value="1"/>
</dbReference>
<dbReference type="EMBL" id="SPLM01000110">
    <property type="protein sequence ID" value="TMW58882.1"/>
    <property type="molecule type" value="Genomic_DNA"/>
</dbReference>
<evidence type="ECO:0000256" key="2">
    <source>
        <dbReference type="ARBA" id="ARBA00022857"/>
    </source>
</evidence>
<dbReference type="AlphaFoldDB" id="A0A8K1C974"/>
<dbReference type="SUPFAM" id="SSF51430">
    <property type="entry name" value="NAD(P)-linked oxidoreductase"/>
    <property type="match status" value="1"/>
</dbReference>
<dbReference type="Proteomes" id="UP000794436">
    <property type="component" value="Unassembled WGS sequence"/>
</dbReference>
<dbReference type="GO" id="GO:0016491">
    <property type="term" value="F:oxidoreductase activity"/>
    <property type="evidence" value="ECO:0007669"/>
    <property type="project" value="UniProtKB-KW"/>
</dbReference>
<name>A0A8K1C974_PYTOL</name>
<comment type="similarity">
    <text evidence="1">Belongs to the shaker potassium channel beta subunit family.</text>
</comment>
<dbReference type="PROSITE" id="PS51257">
    <property type="entry name" value="PROKAR_LIPOPROTEIN"/>
    <property type="match status" value="1"/>
</dbReference>
<keyword evidence="2" id="KW-0521">NADP</keyword>
<protein>
    <recommendedName>
        <fullName evidence="4">NADP-dependent oxidoreductase domain-containing protein</fullName>
    </recommendedName>
</protein>
<dbReference type="InterPro" id="IPR005399">
    <property type="entry name" value="K_chnl_volt-dep_bsu_KCNAB-rel"/>
</dbReference>